<name>A0AAV7N381_PLEWA</name>
<evidence type="ECO:0000313" key="2">
    <source>
        <dbReference type="Proteomes" id="UP001066276"/>
    </source>
</evidence>
<accession>A0AAV7N381</accession>
<evidence type="ECO:0000313" key="1">
    <source>
        <dbReference type="EMBL" id="KAJ1110006.1"/>
    </source>
</evidence>
<proteinExistence type="predicted"/>
<reference evidence="1" key="1">
    <citation type="journal article" date="2022" name="bioRxiv">
        <title>Sequencing and chromosome-scale assembly of the giantPleurodeles waltlgenome.</title>
        <authorList>
            <person name="Brown T."/>
            <person name="Elewa A."/>
            <person name="Iarovenko S."/>
            <person name="Subramanian E."/>
            <person name="Araus A.J."/>
            <person name="Petzold A."/>
            <person name="Susuki M."/>
            <person name="Suzuki K.-i.T."/>
            <person name="Hayashi T."/>
            <person name="Toyoda A."/>
            <person name="Oliveira C."/>
            <person name="Osipova E."/>
            <person name="Leigh N.D."/>
            <person name="Simon A."/>
            <person name="Yun M.H."/>
        </authorList>
    </citation>
    <scope>NUCLEOTIDE SEQUENCE</scope>
    <source>
        <strain evidence="1">20211129_DDA</strain>
        <tissue evidence="1">Liver</tissue>
    </source>
</reference>
<gene>
    <name evidence="1" type="ORF">NDU88_007361</name>
</gene>
<keyword evidence="2" id="KW-1185">Reference proteome</keyword>
<organism evidence="1 2">
    <name type="scientific">Pleurodeles waltl</name>
    <name type="common">Iberian ribbed newt</name>
    <dbReference type="NCBI Taxonomy" id="8319"/>
    <lineage>
        <taxon>Eukaryota</taxon>
        <taxon>Metazoa</taxon>
        <taxon>Chordata</taxon>
        <taxon>Craniata</taxon>
        <taxon>Vertebrata</taxon>
        <taxon>Euteleostomi</taxon>
        <taxon>Amphibia</taxon>
        <taxon>Batrachia</taxon>
        <taxon>Caudata</taxon>
        <taxon>Salamandroidea</taxon>
        <taxon>Salamandridae</taxon>
        <taxon>Pleurodelinae</taxon>
        <taxon>Pleurodeles</taxon>
    </lineage>
</organism>
<sequence>MDRKLQEFTTVGRHLEAMDSKVSDLIVASTFIRADITGFWETVTDLDQRLTTVEDHFVTLPDQEAD</sequence>
<dbReference type="EMBL" id="JANPWB010000013">
    <property type="protein sequence ID" value="KAJ1110006.1"/>
    <property type="molecule type" value="Genomic_DNA"/>
</dbReference>
<dbReference type="AlphaFoldDB" id="A0AAV7N381"/>
<protein>
    <submittedName>
        <fullName evidence="1">Uncharacterized protein</fullName>
    </submittedName>
</protein>
<dbReference type="Proteomes" id="UP001066276">
    <property type="component" value="Chromosome 9"/>
</dbReference>
<comment type="caution">
    <text evidence="1">The sequence shown here is derived from an EMBL/GenBank/DDBJ whole genome shotgun (WGS) entry which is preliminary data.</text>
</comment>